<protein>
    <recommendedName>
        <fullName evidence="7">Dihydrofolate synthase/folylpolyglutamate synthase</fullName>
        <ecNumber evidence="5">6.3.2.12</ecNumber>
        <ecNumber evidence="6">6.3.2.17</ecNumber>
    </recommendedName>
    <alternativeName>
        <fullName evidence="16">Folylpoly-gamma-glutamate synthetase-dihydrofolate synthetase</fullName>
    </alternativeName>
    <alternativeName>
        <fullName evidence="14">Folylpolyglutamate synthetase</fullName>
    </alternativeName>
    <alternativeName>
        <fullName evidence="15">Tetrahydrofolylpolyglutamate synthase</fullName>
    </alternativeName>
</protein>
<dbReference type="Gene3D" id="3.90.190.20">
    <property type="entry name" value="Mur ligase, C-terminal domain"/>
    <property type="match status" value="1"/>
</dbReference>
<gene>
    <name evidence="23" type="ORF">H9784_02620</name>
</gene>
<proteinExistence type="inferred from homology"/>
<feature type="domain" description="Mur ligase C-terminal" evidence="22">
    <location>
        <begin position="278"/>
        <end position="391"/>
    </location>
</feature>
<dbReference type="GO" id="GO:0005524">
    <property type="term" value="F:ATP binding"/>
    <property type="evidence" value="ECO:0007669"/>
    <property type="project" value="UniProtKB-KW"/>
</dbReference>
<evidence type="ECO:0000256" key="9">
    <source>
        <dbReference type="ARBA" id="ARBA00022723"/>
    </source>
</evidence>
<comment type="function">
    <text evidence="1">Functions in two distinct reactions of the de novo folate biosynthetic pathway. Catalyzes the addition of a glutamate residue to dihydropteroate (7,8-dihydropteroate or H2Pte) to form dihydrofolate (7,8-dihydrofolate monoglutamate or H2Pte-Glu). Also catalyzes successive additions of L-glutamate to tetrahydrofolate or 10-formyltetrahydrofolate or 5,10-methylenetetrahydrofolate, leading to folylpolyglutamate derivatives.</text>
</comment>
<evidence type="ECO:0000256" key="16">
    <source>
        <dbReference type="ARBA" id="ARBA00032510"/>
    </source>
</evidence>
<dbReference type="GO" id="GO:0008841">
    <property type="term" value="F:dihydrofolate synthase activity"/>
    <property type="evidence" value="ECO:0007669"/>
    <property type="project" value="UniProtKB-EC"/>
</dbReference>
<evidence type="ECO:0000256" key="3">
    <source>
        <dbReference type="ARBA" id="ARBA00005150"/>
    </source>
</evidence>
<evidence type="ECO:0000256" key="12">
    <source>
        <dbReference type="ARBA" id="ARBA00022842"/>
    </source>
</evidence>
<comment type="pathway">
    <text evidence="2">Cofactor biosynthesis; tetrahydrofolate biosynthesis; 7,8-dihydrofolate from 2-amino-4-hydroxy-6-hydroxymethyl-7,8-dihydropteridine diphosphate and 4-aminobenzoate: step 2/2.</text>
</comment>
<evidence type="ECO:0000259" key="22">
    <source>
        <dbReference type="Pfam" id="PF02875"/>
    </source>
</evidence>
<comment type="caution">
    <text evidence="23">The sequence shown here is derived from an EMBL/GenBank/DDBJ whole genome shotgun (WGS) entry which is preliminary data.</text>
</comment>
<dbReference type="SUPFAM" id="SSF53244">
    <property type="entry name" value="MurD-like peptide ligases, peptide-binding domain"/>
    <property type="match status" value="1"/>
</dbReference>
<dbReference type="PANTHER" id="PTHR11136:SF0">
    <property type="entry name" value="DIHYDROFOLATE SYNTHETASE-RELATED"/>
    <property type="match status" value="1"/>
</dbReference>
<keyword evidence="10 21" id="KW-0547">Nucleotide-binding</keyword>
<evidence type="ECO:0000256" key="6">
    <source>
        <dbReference type="ARBA" id="ARBA00013025"/>
    </source>
</evidence>
<comment type="similarity">
    <text evidence="4 21">Belongs to the folylpolyglutamate synthase family.</text>
</comment>
<keyword evidence="8 21" id="KW-0436">Ligase</keyword>
<name>A0A9D2HMI9_9BACT</name>
<evidence type="ECO:0000256" key="18">
    <source>
        <dbReference type="ARBA" id="ARBA00047808"/>
    </source>
</evidence>
<dbReference type="NCBIfam" id="TIGR01499">
    <property type="entry name" value="folC"/>
    <property type="match status" value="1"/>
</dbReference>
<evidence type="ECO:0000313" key="23">
    <source>
        <dbReference type="EMBL" id="HJA78454.1"/>
    </source>
</evidence>
<dbReference type="Proteomes" id="UP000823821">
    <property type="component" value="Unassembled WGS sequence"/>
</dbReference>
<evidence type="ECO:0000313" key="24">
    <source>
        <dbReference type="Proteomes" id="UP000823821"/>
    </source>
</evidence>
<dbReference type="InterPro" id="IPR001645">
    <property type="entry name" value="Folylpolyglutamate_synth"/>
</dbReference>
<dbReference type="GO" id="GO:0046656">
    <property type="term" value="P:folic acid biosynthetic process"/>
    <property type="evidence" value="ECO:0007669"/>
    <property type="project" value="UniProtKB-KW"/>
</dbReference>
<evidence type="ECO:0000256" key="5">
    <source>
        <dbReference type="ARBA" id="ARBA00013023"/>
    </source>
</evidence>
<comment type="pathway">
    <text evidence="3">Cofactor biosynthesis; tetrahydrofolylpolyglutamate biosynthesis.</text>
</comment>
<dbReference type="SUPFAM" id="SSF53623">
    <property type="entry name" value="MurD-like peptide ligases, catalytic domain"/>
    <property type="match status" value="1"/>
</dbReference>
<dbReference type="EC" id="6.3.2.12" evidence="5"/>
<sequence length="445" mass="46491">MRTPFSSFDQVIAHLDGRGFFHMELGLERMDQALARLLPGRPPFAVVQVLGTNGKGSTASFLDSLARAHGLRTGLYTSPHFVSPVERIRLNGRPLPAADWPAPAEEVYAACPELTYFEFLTVLALLLFARHGADLVILEAGLGGRNDATTACPADVLCYAPVALDHAAILGPTLNDIAVDKAAAIRSRAPVVSAPQYPVARAVIRAAADARSAPLVEVGPLPPGIPLGLAGAHQRVNAATALAAWRRIAPRCGLDAPAPDAPPTPAERRGLARAFIPGRLQSLPACAAHPALLLDGAHNPHGMQALTAHLRTFVRPPACAIFSCLGDKDWLPAARLLRRELGDAPIFVPQLHNERAAPAADIAAALNHGRAQAAARAVPDVAAALAAARECLPADASAGASPVPLSGSLYLLAEFFTLFPRHLAAPDVPAPTFPAPVAPAPEEPA</sequence>
<dbReference type="AlphaFoldDB" id="A0A9D2HMI9"/>
<dbReference type="Gene3D" id="3.40.1190.10">
    <property type="entry name" value="Mur-like, catalytic domain"/>
    <property type="match status" value="1"/>
</dbReference>
<accession>A0A9D2HMI9</accession>
<evidence type="ECO:0000256" key="1">
    <source>
        <dbReference type="ARBA" id="ARBA00002714"/>
    </source>
</evidence>
<dbReference type="GO" id="GO:0004326">
    <property type="term" value="F:tetrahydrofolylpolyglutamate synthase activity"/>
    <property type="evidence" value="ECO:0007669"/>
    <property type="project" value="UniProtKB-EC"/>
</dbReference>
<evidence type="ECO:0000256" key="11">
    <source>
        <dbReference type="ARBA" id="ARBA00022840"/>
    </source>
</evidence>
<comment type="catalytic activity">
    <reaction evidence="20">
        <text>7,8-dihydropteroate + L-glutamate + ATP = 7,8-dihydrofolate + ADP + phosphate + H(+)</text>
        <dbReference type="Rhea" id="RHEA:23584"/>
        <dbReference type="ChEBI" id="CHEBI:15378"/>
        <dbReference type="ChEBI" id="CHEBI:17839"/>
        <dbReference type="ChEBI" id="CHEBI:29985"/>
        <dbReference type="ChEBI" id="CHEBI:30616"/>
        <dbReference type="ChEBI" id="CHEBI:43474"/>
        <dbReference type="ChEBI" id="CHEBI:57451"/>
        <dbReference type="ChEBI" id="CHEBI:456216"/>
        <dbReference type="EC" id="6.3.2.12"/>
    </reaction>
</comment>
<evidence type="ECO:0000256" key="15">
    <source>
        <dbReference type="ARBA" id="ARBA00030592"/>
    </source>
</evidence>
<evidence type="ECO:0000256" key="21">
    <source>
        <dbReference type="PIRNR" id="PIRNR001563"/>
    </source>
</evidence>
<keyword evidence="13" id="KW-0289">Folate biosynthesis</keyword>
<evidence type="ECO:0000256" key="17">
    <source>
        <dbReference type="ARBA" id="ARBA00047493"/>
    </source>
</evidence>
<evidence type="ECO:0000256" key="7">
    <source>
        <dbReference type="ARBA" id="ARBA00019357"/>
    </source>
</evidence>
<dbReference type="InterPro" id="IPR004101">
    <property type="entry name" value="Mur_ligase_C"/>
</dbReference>
<keyword evidence="11 21" id="KW-0067">ATP-binding</keyword>
<dbReference type="PANTHER" id="PTHR11136">
    <property type="entry name" value="FOLYLPOLYGLUTAMATE SYNTHASE-RELATED"/>
    <property type="match status" value="1"/>
</dbReference>
<evidence type="ECO:0000256" key="13">
    <source>
        <dbReference type="ARBA" id="ARBA00022909"/>
    </source>
</evidence>
<comment type="catalytic activity">
    <reaction evidence="18">
        <text>10-formyltetrahydrofolyl-(gamma-L-Glu)(n) + L-glutamate + ATP = 10-formyltetrahydrofolyl-(gamma-L-Glu)(n+1) + ADP + phosphate + H(+)</text>
        <dbReference type="Rhea" id="RHEA:51904"/>
        <dbReference type="Rhea" id="RHEA-COMP:13088"/>
        <dbReference type="Rhea" id="RHEA-COMP:14300"/>
        <dbReference type="ChEBI" id="CHEBI:15378"/>
        <dbReference type="ChEBI" id="CHEBI:29985"/>
        <dbReference type="ChEBI" id="CHEBI:30616"/>
        <dbReference type="ChEBI" id="CHEBI:43474"/>
        <dbReference type="ChEBI" id="CHEBI:134413"/>
        <dbReference type="ChEBI" id="CHEBI:456216"/>
        <dbReference type="EC" id="6.3.2.17"/>
    </reaction>
</comment>
<comment type="catalytic activity">
    <reaction evidence="17">
        <text>(6S)-5,6,7,8-tetrahydrofolyl-(gamma-L-Glu)(n) + L-glutamate + ATP = (6S)-5,6,7,8-tetrahydrofolyl-(gamma-L-Glu)(n+1) + ADP + phosphate + H(+)</text>
        <dbReference type="Rhea" id="RHEA:10580"/>
        <dbReference type="Rhea" id="RHEA-COMP:14738"/>
        <dbReference type="Rhea" id="RHEA-COMP:14740"/>
        <dbReference type="ChEBI" id="CHEBI:15378"/>
        <dbReference type="ChEBI" id="CHEBI:29985"/>
        <dbReference type="ChEBI" id="CHEBI:30616"/>
        <dbReference type="ChEBI" id="CHEBI:43474"/>
        <dbReference type="ChEBI" id="CHEBI:141005"/>
        <dbReference type="ChEBI" id="CHEBI:456216"/>
        <dbReference type="EC" id="6.3.2.17"/>
    </reaction>
</comment>
<evidence type="ECO:0000256" key="2">
    <source>
        <dbReference type="ARBA" id="ARBA00004799"/>
    </source>
</evidence>
<organism evidence="23 24">
    <name type="scientific">Candidatus Desulfovibrio intestinavium</name>
    <dbReference type="NCBI Taxonomy" id="2838534"/>
    <lineage>
        <taxon>Bacteria</taxon>
        <taxon>Pseudomonadati</taxon>
        <taxon>Thermodesulfobacteriota</taxon>
        <taxon>Desulfovibrionia</taxon>
        <taxon>Desulfovibrionales</taxon>
        <taxon>Desulfovibrionaceae</taxon>
        <taxon>Desulfovibrio</taxon>
    </lineage>
</organism>
<evidence type="ECO:0000256" key="10">
    <source>
        <dbReference type="ARBA" id="ARBA00022741"/>
    </source>
</evidence>
<dbReference type="Pfam" id="PF02875">
    <property type="entry name" value="Mur_ligase_C"/>
    <property type="match status" value="1"/>
</dbReference>
<dbReference type="GO" id="GO:0046872">
    <property type="term" value="F:metal ion binding"/>
    <property type="evidence" value="ECO:0007669"/>
    <property type="project" value="UniProtKB-KW"/>
</dbReference>
<comment type="catalytic activity">
    <reaction evidence="19">
        <text>(6R)-5,10-methylenetetrahydrofolyl-(gamma-L-Glu)(n) + L-glutamate + ATP = (6R)-5,10-methylenetetrahydrofolyl-(gamma-L-Glu)(n+1) + ADP + phosphate + H(+)</text>
        <dbReference type="Rhea" id="RHEA:51912"/>
        <dbReference type="Rhea" id="RHEA-COMP:13257"/>
        <dbReference type="Rhea" id="RHEA-COMP:13258"/>
        <dbReference type="ChEBI" id="CHEBI:15378"/>
        <dbReference type="ChEBI" id="CHEBI:29985"/>
        <dbReference type="ChEBI" id="CHEBI:30616"/>
        <dbReference type="ChEBI" id="CHEBI:43474"/>
        <dbReference type="ChEBI" id="CHEBI:136572"/>
        <dbReference type="ChEBI" id="CHEBI:456216"/>
        <dbReference type="EC" id="6.3.2.17"/>
    </reaction>
</comment>
<reference evidence="23" key="2">
    <citation type="submission" date="2021-04" db="EMBL/GenBank/DDBJ databases">
        <authorList>
            <person name="Gilroy R."/>
        </authorList>
    </citation>
    <scope>NUCLEOTIDE SEQUENCE</scope>
    <source>
        <strain evidence="23">5032</strain>
    </source>
</reference>
<evidence type="ECO:0000256" key="19">
    <source>
        <dbReference type="ARBA" id="ARBA00049035"/>
    </source>
</evidence>
<evidence type="ECO:0000256" key="20">
    <source>
        <dbReference type="ARBA" id="ARBA00049161"/>
    </source>
</evidence>
<dbReference type="InterPro" id="IPR036615">
    <property type="entry name" value="Mur_ligase_C_dom_sf"/>
</dbReference>
<dbReference type="PIRSF" id="PIRSF001563">
    <property type="entry name" value="Folylpolyglu_synth"/>
    <property type="match status" value="1"/>
</dbReference>
<evidence type="ECO:0000256" key="14">
    <source>
        <dbReference type="ARBA" id="ARBA00030048"/>
    </source>
</evidence>
<dbReference type="GO" id="GO:0005737">
    <property type="term" value="C:cytoplasm"/>
    <property type="evidence" value="ECO:0007669"/>
    <property type="project" value="TreeGrafter"/>
</dbReference>
<evidence type="ECO:0000256" key="8">
    <source>
        <dbReference type="ARBA" id="ARBA00022598"/>
    </source>
</evidence>
<reference evidence="23" key="1">
    <citation type="journal article" date="2021" name="PeerJ">
        <title>Extensive microbial diversity within the chicken gut microbiome revealed by metagenomics and culture.</title>
        <authorList>
            <person name="Gilroy R."/>
            <person name="Ravi A."/>
            <person name="Getino M."/>
            <person name="Pursley I."/>
            <person name="Horton D.L."/>
            <person name="Alikhan N.F."/>
            <person name="Baker D."/>
            <person name="Gharbi K."/>
            <person name="Hall N."/>
            <person name="Watson M."/>
            <person name="Adriaenssens E.M."/>
            <person name="Foster-Nyarko E."/>
            <person name="Jarju S."/>
            <person name="Secka A."/>
            <person name="Antonio M."/>
            <person name="Oren A."/>
            <person name="Chaudhuri R.R."/>
            <person name="La Ragione R."/>
            <person name="Hildebrand F."/>
            <person name="Pallen M.J."/>
        </authorList>
    </citation>
    <scope>NUCLEOTIDE SEQUENCE</scope>
    <source>
        <strain evidence="23">5032</strain>
    </source>
</reference>
<dbReference type="EC" id="6.3.2.17" evidence="6"/>
<keyword evidence="9" id="KW-0479">Metal-binding</keyword>
<dbReference type="EMBL" id="DWZD01000018">
    <property type="protein sequence ID" value="HJA78454.1"/>
    <property type="molecule type" value="Genomic_DNA"/>
</dbReference>
<dbReference type="InterPro" id="IPR036565">
    <property type="entry name" value="Mur-like_cat_sf"/>
</dbReference>
<keyword evidence="12" id="KW-0460">Magnesium</keyword>
<evidence type="ECO:0000256" key="4">
    <source>
        <dbReference type="ARBA" id="ARBA00008276"/>
    </source>
</evidence>